<accession>A0A7D5E994</accession>
<proteinExistence type="predicted"/>
<feature type="transmembrane region" description="Helical" evidence="1">
    <location>
        <begin position="45"/>
        <end position="62"/>
    </location>
</feature>
<dbReference type="Proteomes" id="UP000509594">
    <property type="component" value="Chromosome"/>
</dbReference>
<evidence type="ECO:0000313" key="2">
    <source>
        <dbReference type="EMBL" id="QLC51078.1"/>
    </source>
</evidence>
<reference evidence="2 3" key="1">
    <citation type="submission" date="2020-06" db="EMBL/GenBank/DDBJ databases">
        <title>Methanolobus halotolerans sp. nov., isolated from a saline lake Tus in Siberia.</title>
        <authorList>
            <person name="Shen Y."/>
            <person name="Chen S.-C."/>
            <person name="Lai M.-C."/>
            <person name="Huang H.-H."/>
            <person name="Chiu H.-H."/>
            <person name="Tang S.-L."/>
            <person name="Rogozin D.Y."/>
            <person name="Degermendzhy A.G."/>
        </authorList>
    </citation>
    <scope>NUCLEOTIDE SEQUENCE [LARGE SCALE GENOMIC DNA]</scope>
    <source>
        <strain evidence="2 3">DSM 21339</strain>
    </source>
</reference>
<dbReference type="KEGG" id="mzi:HWN40_13030"/>
<protein>
    <recommendedName>
        <fullName evidence="4">DUF1673 family protein</fullName>
    </recommendedName>
</protein>
<feature type="transmembrane region" description="Helical" evidence="1">
    <location>
        <begin position="20"/>
        <end position="38"/>
    </location>
</feature>
<dbReference type="OrthoDB" id="125048at2157"/>
<feature type="transmembrane region" description="Helical" evidence="1">
    <location>
        <begin position="137"/>
        <end position="162"/>
    </location>
</feature>
<organism evidence="2 3">
    <name type="scientific">Methanolobus zinderi</name>
    <dbReference type="NCBI Taxonomy" id="536044"/>
    <lineage>
        <taxon>Archaea</taxon>
        <taxon>Methanobacteriati</taxon>
        <taxon>Methanobacteriota</taxon>
        <taxon>Stenosarchaea group</taxon>
        <taxon>Methanomicrobia</taxon>
        <taxon>Methanosarcinales</taxon>
        <taxon>Methanosarcinaceae</taxon>
        <taxon>Methanolobus</taxon>
    </lineage>
</organism>
<dbReference type="GeneID" id="55822615"/>
<evidence type="ECO:0000313" key="3">
    <source>
        <dbReference type="Proteomes" id="UP000509594"/>
    </source>
</evidence>
<feature type="transmembrane region" description="Helical" evidence="1">
    <location>
        <begin position="107"/>
        <end position="125"/>
    </location>
</feature>
<keyword evidence="1" id="KW-0812">Transmembrane</keyword>
<dbReference type="AlphaFoldDB" id="A0A7D5E994"/>
<dbReference type="EMBL" id="CP058215">
    <property type="protein sequence ID" value="QLC51078.1"/>
    <property type="molecule type" value="Genomic_DNA"/>
</dbReference>
<name>A0A7D5E994_9EURY</name>
<sequence length="199" mass="23523">MNAETDIKQKMHVDIFFDTTILKVLIPVVLVIIILYFLCGQTPECKILIYFSLYLSFILLLLKDNTVVEITTQMAIIHRPFFAPIIIDKRRIKDIQIKKNTNPIFRYLIFIILLLLTVYVAYHRLQDVLYAIQGETLTQGILVILYEFWLVFLLMVILYGIWIKLPYSTLLRVDTDKSRFIFYSQETATLKKRIEAQEH</sequence>
<keyword evidence="3" id="KW-1185">Reference proteome</keyword>
<dbReference type="RefSeq" id="WP_176966133.1">
    <property type="nucleotide sequence ID" value="NZ_CP058215.1"/>
</dbReference>
<evidence type="ECO:0000256" key="1">
    <source>
        <dbReference type="SAM" id="Phobius"/>
    </source>
</evidence>
<keyword evidence="1" id="KW-1133">Transmembrane helix</keyword>
<gene>
    <name evidence="2" type="ORF">HWN40_13030</name>
</gene>
<keyword evidence="1" id="KW-0472">Membrane</keyword>
<evidence type="ECO:0008006" key="4">
    <source>
        <dbReference type="Google" id="ProtNLM"/>
    </source>
</evidence>